<dbReference type="AlphaFoldDB" id="A0A364NBE3"/>
<evidence type="ECO:0000256" key="2">
    <source>
        <dbReference type="SAM" id="MobiDB-lite"/>
    </source>
</evidence>
<feature type="compositionally biased region" description="Basic and acidic residues" evidence="2">
    <location>
        <begin position="114"/>
        <end position="128"/>
    </location>
</feature>
<dbReference type="Proteomes" id="UP000249619">
    <property type="component" value="Unassembled WGS sequence"/>
</dbReference>
<keyword evidence="4" id="KW-0675">Receptor</keyword>
<evidence type="ECO:0000313" key="5">
    <source>
        <dbReference type="Proteomes" id="UP000249619"/>
    </source>
</evidence>
<organism evidence="4 5">
    <name type="scientific">Stemphylium lycopersici</name>
    <name type="common">Tomato gray leaf spot disease fungus</name>
    <name type="synonym">Thyrospora lycopersici</name>
    <dbReference type="NCBI Taxonomy" id="183478"/>
    <lineage>
        <taxon>Eukaryota</taxon>
        <taxon>Fungi</taxon>
        <taxon>Dikarya</taxon>
        <taxon>Ascomycota</taxon>
        <taxon>Pezizomycotina</taxon>
        <taxon>Dothideomycetes</taxon>
        <taxon>Pleosporomycetidae</taxon>
        <taxon>Pleosporales</taxon>
        <taxon>Pleosporineae</taxon>
        <taxon>Pleosporaceae</taxon>
        <taxon>Stemphylium</taxon>
    </lineage>
</organism>
<feature type="domain" description="Opioid growth factor receptor (OGFr) conserved" evidence="3">
    <location>
        <begin position="21"/>
        <end position="124"/>
    </location>
</feature>
<dbReference type="Pfam" id="PF04664">
    <property type="entry name" value="OGFr_N"/>
    <property type="match status" value="2"/>
</dbReference>
<keyword evidence="5" id="KW-1185">Reference proteome</keyword>
<dbReference type="PANTHER" id="PTHR14015">
    <property type="entry name" value="OPIOID GROWTH FACTOR RECEPTOR OGFR ZETA-TYPE OPIOID RECEPTOR"/>
    <property type="match status" value="1"/>
</dbReference>
<proteinExistence type="inferred from homology"/>
<sequence length="338" mass="38947">MTFSKLSKAEKHTAAANSHLIVRFYDPDIKARDPLDRTLQEILSWSDSKLESSHNYIQMLFPLPEGSIFNNEAPLVNFDVMQAFRARSELRQHLRMSFERMLKFYGFRVSTKSETELKRDQDEKEAAELRAATTGANDPLLESAVDAAQQKVTDTGHSTAATQAAAEIIQTNTYMDAPIDADRSSTAEPSFPPGAHGDVSVSKPLPYHIIRAPNWHTQFQNWAVSFDHNHLRITRILRCLRVLGLQKEYMAFFHTLERVFHDPDIKISPKSMNFWQLAVTRPLHWAPDDKKCKWLEGWEKEQENLKRVDEERLRNERDGVTKSKSVRFDEDAHTPEVE</sequence>
<name>A0A364NBE3_STELY</name>
<dbReference type="PANTHER" id="PTHR14015:SF2">
    <property type="entry name" value="OPIOID GROWTH FACTOR RECEPTOR (OGFR) CONSERVED DOMAIN-CONTAINING PROTEIN"/>
    <property type="match status" value="1"/>
</dbReference>
<dbReference type="InterPro" id="IPR039574">
    <property type="entry name" value="OGFr"/>
</dbReference>
<feature type="domain" description="Opioid growth factor receptor (OGFr) conserved" evidence="3">
    <location>
        <begin position="209"/>
        <end position="279"/>
    </location>
</feature>
<comment type="caution">
    <text evidence="4">The sequence shown here is derived from an EMBL/GenBank/DDBJ whole genome shotgun (WGS) entry which is preliminary data.</text>
</comment>
<dbReference type="STRING" id="183478.A0A364NBE3"/>
<gene>
    <name evidence="4" type="ORF">DDE83_002124</name>
</gene>
<dbReference type="GO" id="GO:0016020">
    <property type="term" value="C:membrane"/>
    <property type="evidence" value="ECO:0007669"/>
    <property type="project" value="InterPro"/>
</dbReference>
<dbReference type="EMBL" id="QGDH01000021">
    <property type="protein sequence ID" value="RAR14550.1"/>
    <property type="molecule type" value="Genomic_DNA"/>
</dbReference>
<reference evidence="5" key="1">
    <citation type="submission" date="2018-05" db="EMBL/GenBank/DDBJ databases">
        <title>Draft genome sequence of Stemphylium lycopersici strain CIDEFI 213.</title>
        <authorList>
            <person name="Medina R."/>
            <person name="Franco M.E.E."/>
            <person name="Lucentini C.G."/>
            <person name="Saparrat M.C.N."/>
            <person name="Balatti P.A."/>
        </authorList>
    </citation>
    <scope>NUCLEOTIDE SEQUENCE [LARGE SCALE GENOMIC DNA]</scope>
    <source>
        <strain evidence="5">CIDEFI 213</strain>
    </source>
</reference>
<dbReference type="InterPro" id="IPR006757">
    <property type="entry name" value="OGF_rcpt"/>
</dbReference>
<evidence type="ECO:0000259" key="3">
    <source>
        <dbReference type="Pfam" id="PF04664"/>
    </source>
</evidence>
<comment type="similarity">
    <text evidence="1">Belongs to the opioid growth factor receptor family.</text>
</comment>
<protein>
    <submittedName>
        <fullName evidence="4">Opioid growth factor receptor region</fullName>
    </submittedName>
</protein>
<feature type="region of interest" description="Disordered" evidence="2">
    <location>
        <begin position="114"/>
        <end position="134"/>
    </location>
</feature>
<evidence type="ECO:0000313" key="4">
    <source>
        <dbReference type="EMBL" id="RAR14550.1"/>
    </source>
</evidence>
<evidence type="ECO:0000256" key="1">
    <source>
        <dbReference type="ARBA" id="ARBA00010365"/>
    </source>
</evidence>
<accession>A0A364NBE3</accession>
<dbReference type="GO" id="GO:0140625">
    <property type="term" value="F:opioid growth factor receptor activity"/>
    <property type="evidence" value="ECO:0007669"/>
    <property type="project" value="InterPro"/>
</dbReference>